<dbReference type="AlphaFoldDB" id="A0A0G1RXJ6"/>
<name>A0A0G1RXJ6_9BACT</name>
<comment type="caution">
    <text evidence="2">The sequence shown here is derived from an EMBL/GenBank/DDBJ whole genome shotgun (WGS) entry which is preliminary data.</text>
</comment>
<keyword evidence="1" id="KW-0472">Membrane</keyword>
<evidence type="ECO:0000256" key="1">
    <source>
        <dbReference type="SAM" id="Phobius"/>
    </source>
</evidence>
<sequence length="92" mass="10320">MKKVTADEMRWQVSQLKKDKLVYAVESAAVSLVVMVLIFGLGIALPIVGLYAQTVMRLLLIIAVGYFLYMAAGNTKRCLKIRKLERMLDDQG</sequence>
<protein>
    <submittedName>
        <fullName evidence="2">Uncharacterized protein</fullName>
    </submittedName>
</protein>
<accession>A0A0G1RXJ6</accession>
<dbReference type="Proteomes" id="UP000033860">
    <property type="component" value="Unassembled WGS sequence"/>
</dbReference>
<gene>
    <name evidence="2" type="ORF">UX85_C0001G0278</name>
</gene>
<feature type="transmembrane region" description="Helical" evidence="1">
    <location>
        <begin position="54"/>
        <end position="72"/>
    </location>
</feature>
<organism evidence="2 3">
    <name type="scientific">Candidatus Beckwithbacteria bacterium GW2011_GWB1_47_15</name>
    <dbReference type="NCBI Taxonomy" id="1618371"/>
    <lineage>
        <taxon>Bacteria</taxon>
        <taxon>Candidatus Beckwithiibacteriota</taxon>
    </lineage>
</organism>
<evidence type="ECO:0000313" key="3">
    <source>
        <dbReference type="Proteomes" id="UP000033860"/>
    </source>
</evidence>
<evidence type="ECO:0000313" key="2">
    <source>
        <dbReference type="EMBL" id="KKU62064.1"/>
    </source>
</evidence>
<proteinExistence type="predicted"/>
<keyword evidence="1" id="KW-0812">Transmembrane</keyword>
<reference evidence="2 3" key="1">
    <citation type="journal article" date="2015" name="Nature">
        <title>rRNA introns, odd ribosomes, and small enigmatic genomes across a large radiation of phyla.</title>
        <authorList>
            <person name="Brown C.T."/>
            <person name="Hug L.A."/>
            <person name="Thomas B.C."/>
            <person name="Sharon I."/>
            <person name="Castelle C.J."/>
            <person name="Singh A."/>
            <person name="Wilkins M.J."/>
            <person name="Williams K.H."/>
            <person name="Banfield J.F."/>
        </authorList>
    </citation>
    <scope>NUCLEOTIDE SEQUENCE [LARGE SCALE GENOMIC DNA]</scope>
</reference>
<feature type="transmembrane region" description="Helical" evidence="1">
    <location>
        <begin position="21"/>
        <end position="48"/>
    </location>
</feature>
<dbReference type="EMBL" id="LCNT01000001">
    <property type="protein sequence ID" value="KKU62064.1"/>
    <property type="molecule type" value="Genomic_DNA"/>
</dbReference>
<keyword evidence="1" id="KW-1133">Transmembrane helix</keyword>